<evidence type="ECO:0000313" key="1">
    <source>
        <dbReference type="EMBL" id="KAK4341141.1"/>
    </source>
</evidence>
<name>A0AAE1UVI9_9SOLA</name>
<sequence length="146" mass="16590">MNTIIRSPTSQFFGGGISFDLDTCYQHARNISMDIISTLPRAYKGKRGFFSQEVIPSSLKVIDLQTQLTHLDEVVQLLENKLGKQQSQQLLTDVVYMFSTRSKPTDVHERRINVRGAQKGIISRLQHPTMAYLALKVQENLSHEIS</sequence>
<protein>
    <submittedName>
        <fullName evidence="1">Uncharacterized protein</fullName>
    </submittedName>
</protein>
<dbReference type="AlphaFoldDB" id="A0AAE1UVI9"/>
<proteinExistence type="predicted"/>
<accession>A0AAE1UVI9</accession>
<comment type="caution">
    <text evidence="1">The sequence shown here is derived from an EMBL/GenBank/DDBJ whole genome shotgun (WGS) entry which is preliminary data.</text>
</comment>
<evidence type="ECO:0000313" key="2">
    <source>
        <dbReference type="Proteomes" id="UP001291623"/>
    </source>
</evidence>
<keyword evidence="2" id="KW-1185">Reference proteome</keyword>
<dbReference type="EMBL" id="JAVYJV010000022">
    <property type="protein sequence ID" value="KAK4341141.1"/>
    <property type="molecule type" value="Genomic_DNA"/>
</dbReference>
<organism evidence="1 2">
    <name type="scientific">Anisodus tanguticus</name>
    <dbReference type="NCBI Taxonomy" id="243964"/>
    <lineage>
        <taxon>Eukaryota</taxon>
        <taxon>Viridiplantae</taxon>
        <taxon>Streptophyta</taxon>
        <taxon>Embryophyta</taxon>
        <taxon>Tracheophyta</taxon>
        <taxon>Spermatophyta</taxon>
        <taxon>Magnoliopsida</taxon>
        <taxon>eudicotyledons</taxon>
        <taxon>Gunneridae</taxon>
        <taxon>Pentapetalae</taxon>
        <taxon>asterids</taxon>
        <taxon>lamiids</taxon>
        <taxon>Solanales</taxon>
        <taxon>Solanaceae</taxon>
        <taxon>Solanoideae</taxon>
        <taxon>Hyoscyameae</taxon>
        <taxon>Anisodus</taxon>
    </lineage>
</organism>
<gene>
    <name evidence="1" type="ORF">RND71_039642</name>
</gene>
<dbReference type="Proteomes" id="UP001291623">
    <property type="component" value="Unassembled WGS sequence"/>
</dbReference>
<reference evidence="1" key="1">
    <citation type="submission" date="2023-12" db="EMBL/GenBank/DDBJ databases">
        <title>Genome assembly of Anisodus tanguticus.</title>
        <authorList>
            <person name="Wang Y.-J."/>
        </authorList>
    </citation>
    <scope>NUCLEOTIDE SEQUENCE</scope>
    <source>
        <strain evidence="1">KB-2021</strain>
        <tissue evidence="1">Leaf</tissue>
    </source>
</reference>